<dbReference type="Proteomes" id="UP001208570">
    <property type="component" value="Unassembled WGS sequence"/>
</dbReference>
<comment type="caution">
    <text evidence="2">The sequence shown here is derived from an EMBL/GenBank/DDBJ whole genome shotgun (WGS) entry which is preliminary data.</text>
</comment>
<organism evidence="2 3">
    <name type="scientific">Paralvinella palmiformis</name>
    <dbReference type="NCBI Taxonomy" id="53620"/>
    <lineage>
        <taxon>Eukaryota</taxon>
        <taxon>Metazoa</taxon>
        <taxon>Spiralia</taxon>
        <taxon>Lophotrochozoa</taxon>
        <taxon>Annelida</taxon>
        <taxon>Polychaeta</taxon>
        <taxon>Sedentaria</taxon>
        <taxon>Canalipalpata</taxon>
        <taxon>Terebellida</taxon>
        <taxon>Terebelliformia</taxon>
        <taxon>Alvinellidae</taxon>
        <taxon>Paralvinella</taxon>
    </lineage>
</organism>
<evidence type="ECO:0000313" key="2">
    <source>
        <dbReference type="EMBL" id="KAK2147044.1"/>
    </source>
</evidence>
<evidence type="ECO:0000313" key="3">
    <source>
        <dbReference type="Proteomes" id="UP001208570"/>
    </source>
</evidence>
<protein>
    <recommendedName>
        <fullName evidence="4">Sushi domain-containing protein</fullName>
    </recommendedName>
</protein>
<accession>A0AAD9J5Z0</accession>
<keyword evidence="3" id="KW-1185">Reference proteome</keyword>
<name>A0AAD9J5Z0_9ANNE</name>
<dbReference type="Gene3D" id="2.10.70.10">
    <property type="entry name" value="Complement Module, domain 1"/>
    <property type="match status" value="1"/>
</dbReference>
<dbReference type="AlphaFoldDB" id="A0AAD9J5Z0"/>
<evidence type="ECO:0008006" key="4">
    <source>
        <dbReference type="Google" id="ProtNLM"/>
    </source>
</evidence>
<dbReference type="EMBL" id="JAODUP010000573">
    <property type="protein sequence ID" value="KAK2147044.1"/>
    <property type="molecule type" value="Genomic_DNA"/>
</dbReference>
<evidence type="ECO:0000256" key="1">
    <source>
        <dbReference type="ARBA" id="ARBA00023157"/>
    </source>
</evidence>
<keyword evidence="1" id="KW-1015">Disulfide bond</keyword>
<proteinExistence type="predicted"/>
<feature type="non-terminal residue" evidence="2">
    <location>
        <position position="1"/>
    </location>
</feature>
<sequence>MPTLNVTSVQIVCSCSSIGNATDVENCTASEITCPKPNVVSNSVHITHGNRLYDNVTYTCHHQYKINGSSTNTKNATFVSDRNIHGIWINVPKCE</sequence>
<reference evidence="2" key="1">
    <citation type="journal article" date="2023" name="Mol. Biol. Evol.">
        <title>Third-Generation Sequencing Reveals the Adaptive Role of the Epigenome in Three Deep-Sea Polychaetes.</title>
        <authorList>
            <person name="Perez M."/>
            <person name="Aroh O."/>
            <person name="Sun Y."/>
            <person name="Lan Y."/>
            <person name="Juniper S.K."/>
            <person name="Young C.R."/>
            <person name="Angers B."/>
            <person name="Qian P.Y."/>
        </authorList>
    </citation>
    <scope>NUCLEOTIDE SEQUENCE</scope>
    <source>
        <strain evidence="2">P08H-3</strain>
    </source>
</reference>
<dbReference type="InterPro" id="IPR035976">
    <property type="entry name" value="Sushi/SCR/CCP_sf"/>
</dbReference>
<dbReference type="SUPFAM" id="SSF57535">
    <property type="entry name" value="Complement control module/SCR domain"/>
    <property type="match status" value="1"/>
</dbReference>
<gene>
    <name evidence="2" type="ORF">LSH36_573g07054</name>
</gene>